<dbReference type="Proteomes" id="UP001519287">
    <property type="component" value="Unassembled WGS sequence"/>
</dbReference>
<evidence type="ECO:0000313" key="1">
    <source>
        <dbReference type="EMBL" id="MBP1988996.1"/>
    </source>
</evidence>
<dbReference type="EMBL" id="JAGGLB010000002">
    <property type="protein sequence ID" value="MBP1988996.1"/>
    <property type="molecule type" value="Genomic_DNA"/>
</dbReference>
<reference evidence="1 2" key="1">
    <citation type="submission" date="2021-03" db="EMBL/GenBank/DDBJ databases">
        <title>Genomic Encyclopedia of Type Strains, Phase IV (KMG-IV): sequencing the most valuable type-strain genomes for metagenomic binning, comparative biology and taxonomic classification.</title>
        <authorList>
            <person name="Goeker M."/>
        </authorList>
    </citation>
    <scope>NUCLEOTIDE SEQUENCE [LARGE SCALE GENOMIC DNA]</scope>
    <source>
        <strain evidence="1 2">DSM 26048</strain>
    </source>
</reference>
<sequence length="60" mass="7167">MKYKVQLSFGGQTVKEEILEIKEQKLGDLSDEEIERAIEVNIRTWVDKNLQIEWEVMEEQ</sequence>
<organism evidence="1 2">
    <name type="scientific">Paenibacillus eucommiae</name>
    <dbReference type="NCBI Taxonomy" id="1355755"/>
    <lineage>
        <taxon>Bacteria</taxon>
        <taxon>Bacillati</taxon>
        <taxon>Bacillota</taxon>
        <taxon>Bacilli</taxon>
        <taxon>Bacillales</taxon>
        <taxon>Paenibacillaceae</taxon>
        <taxon>Paenibacillus</taxon>
    </lineage>
</organism>
<evidence type="ECO:0000313" key="2">
    <source>
        <dbReference type="Proteomes" id="UP001519287"/>
    </source>
</evidence>
<keyword evidence="2" id="KW-1185">Reference proteome</keyword>
<gene>
    <name evidence="1" type="ORF">J2Z66_000591</name>
</gene>
<name>A0ABS4IPP2_9BACL</name>
<proteinExistence type="predicted"/>
<accession>A0ABS4IPP2</accession>
<comment type="caution">
    <text evidence="1">The sequence shown here is derived from an EMBL/GenBank/DDBJ whole genome shotgun (WGS) entry which is preliminary data.</text>
</comment>
<dbReference type="RefSeq" id="WP_209969771.1">
    <property type="nucleotide sequence ID" value="NZ_JAGGLB010000002.1"/>
</dbReference>
<protein>
    <submittedName>
        <fullName evidence="1">Uncharacterized protein</fullName>
    </submittedName>
</protein>